<dbReference type="SUPFAM" id="SSF53850">
    <property type="entry name" value="Periplasmic binding protein-like II"/>
    <property type="match status" value="1"/>
</dbReference>
<evidence type="ECO:0000256" key="3">
    <source>
        <dbReference type="ARBA" id="ARBA00022729"/>
    </source>
</evidence>
<dbReference type="EMBL" id="CP104064">
    <property type="protein sequence ID" value="WAH38854.1"/>
    <property type="molecule type" value="Genomic_DNA"/>
</dbReference>
<dbReference type="Gene3D" id="3.40.190.10">
    <property type="entry name" value="Periplasmic binding protein-like II"/>
    <property type="match status" value="2"/>
</dbReference>
<keyword evidence="5" id="KW-1185">Reference proteome</keyword>
<keyword evidence="2" id="KW-0813">Transport</keyword>
<name>A0ABY6Z7I7_9BACL</name>
<evidence type="ECO:0000313" key="5">
    <source>
        <dbReference type="Proteomes" id="UP001164803"/>
    </source>
</evidence>
<dbReference type="Proteomes" id="UP001164803">
    <property type="component" value="Chromosome"/>
</dbReference>
<evidence type="ECO:0000313" key="4">
    <source>
        <dbReference type="EMBL" id="WAH38854.1"/>
    </source>
</evidence>
<dbReference type="RefSeq" id="WP_268046449.1">
    <property type="nucleotide sequence ID" value="NZ_CP104064.1"/>
</dbReference>
<dbReference type="InterPro" id="IPR006059">
    <property type="entry name" value="SBP"/>
</dbReference>
<comment type="similarity">
    <text evidence="1">Belongs to the bacterial solute-binding protein 1 family.</text>
</comment>
<keyword evidence="3" id="KW-0732">Signal</keyword>
<proteinExistence type="inferred from homology"/>
<evidence type="ECO:0000256" key="2">
    <source>
        <dbReference type="ARBA" id="ARBA00022448"/>
    </source>
</evidence>
<dbReference type="CDD" id="cd13585">
    <property type="entry name" value="PBP2_TMBP_like"/>
    <property type="match status" value="1"/>
</dbReference>
<gene>
    <name evidence="4" type="ORF">NZD86_10430</name>
</gene>
<evidence type="ECO:0000256" key="1">
    <source>
        <dbReference type="ARBA" id="ARBA00008520"/>
    </source>
</evidence>
<organism evidence="4 5">
    <name type="scientific">Alicyclobacillus dauci</name>
    <dbReference type="NCBI Taxonomy" id="1475485"/>
    <lineage>
        <taxon>Bacteria</taxon>
        <taxon>Bacillati</taxon>
        <taxon>Bacillota</taxon>
        <taxon>Bacilli</taxon>
        <taxon>Bacillales</taxon>
        <taxon>Alicyclobacillaceae</taxon>
        <taxon>Alicyclobacillus</taxon>
    </lineage>
</organism>
<sequence>MHWRKVRATAFTGVAALGTASLVVGCGGSTGVAQGSSSKQATGSFNWQRDKGTTINVLFDKHPYADAIIQQLPQFEKQTGITVKYTEVPEDSYFDKVSTDLSTHNGNPDVFMTGSYQMWEYASAGYIQKLDPYINNSSITNSNYDISDFIPGVLNGDKWDLKAGDPAGTGSQWAIPMGFEMYDLEYNKQAFAKLHLSPPKTLQELYQDAVKLNGWNGPGSYGIAVRGSRSWATIHPGYMSAYTNAGAKDFTIQNGKLVSGVDSPQSIQLTDLWTKMIKQAGPPSWSTYTWYQASADLGAGKAAMLYDADIAAFFQNQKGASKEAGNIAWAPAPLPTGATTQGSNEWIWSLAMNNYSKNKDAAWLFMQWATGKEHDTWGALNADLVNPARQSIWKMPQFQARLKDNTGYYSTFEDQINNTKIEFTPQPDFFETTTDWAAELQKIESGQISASAGMKELAASMNKTVVNVKAGQ</sequence>
<accession>A0ABY6Z7I7</accession>
<dbReference type="InterPro" id="IPR050490">
    <property type="entry name" value="Bact_solute-bd_prot1"/>
</dbReference>
<dbReference type="PANTHER" id="PTHR43649">
    <property type="entry name" value="ARABINOSE-BINDING PROTEIN-RELATED"/>
    <property type="match status" value="1"/>
</dbReference>
<dbReference type="Pfam" id="PF01547">
    <property type="entry name" value="SBP_bac_1"/>
    <property type="match status" value="1"/>
</dbReference>
<dbReference type="PROSITE" id="PS51257">
    <property type="entry name" value="PROKAR_LIPOPROTEIN"/>
    <property type="match status" value="1"/>
</dbReference>
<protein>
    <submittedName>
        <fullName evidence="4">Sugar ABC transporter substrate-binding protein</fullName>
    </submittedName>
</protein>
<reference evidence="4" key="1">
    <citation type="submission" date="2022-08" db="EMBL/GenBank/DDBJ databases">
        <title>Alicyclobacillus dauci DSM2870, complete genome.</title>
        <authorList>
            <person name="Wang Q."/>
            <person name="Cai R."/>
            <person name="Wang Z."/>
        </authorList>
    </citation>
    <scope>NUCLEOTIDE SEQUENCE</scope>
    <source>
        <strain evidence="4">DSM 28700</strain>
    </source>
</reference>
<dbReference type="PANTHER" id="PTHR43649:SF34">
    <property type="entry name" value="ABC TRANSPORTER PERIPLASMIC-BINDING PROTEIN YCJN-RELATED"/>
    <property type="match status" value="1"/>
</dbReference>